<dbReference type="EMBL" id="JBBKZT010000001">
    <property type="protein sequence ID" value="MEJ8845393.1"/>
    <property type="molecule type" value="Genomic_DNA"/>
</dbReference>
<dbReference type="Proteomes" id="UP001385892">
    <property type="component" value="Unassembled WGS sequence"/>
</dbReference>
<dbReference type="RefSeq" id="WP_340340560.1">
    <property type="nucleotide sequence ID" value="NZ_JBBKZT010000001.1"/>
</dbReference>
<organism evidence="2 3">
    <name type="scientific">Variovorax rhizosphaerae</name>
    <dbReference type="NCBI Taxonomy" id="1836200"/>
    <lineage>
        <taxon>Bacteria</taxon>
        <taxon>Pseudomonadati</taxon>
        <taxon>Pseudomonadota</taxon>
        <taxon>Betaproteobacteria</taxon>
        <taxon>Burkholderiales</taxon>
        <taxon>Comamonadaceae</taxon>
        <taxon>Variovorax</taxon>
    </lineage>
</organism>
<evidence type="ECO:0000256" key="1">
    <source>
        <dbReference type="SAM" id="Phobius"/>
    </source>
</evidence>
<accession>A0ABU8WF14</accession>
<gene>
    <name evidence="2" type="ORF">WKW82_01965</name>
</gene>
<sequence>MPWTFAHPAAVLPLRRLTGEGRLSFAVLVVGSMSPDFDARTNLFRLLVLEIIHATTAFLLFLSCAALWFNKQHGDA</sequence>
<evidence type="ECO:0000313" key="2">
    <source>
        <dbReference type="EMBL" id="MEJ8845393.1"/>
    </source>
</evidence>
<comment type="caution">
    <text evidence="2">The sequence shown here is derived from an EMBL/GenBank/DDBJ whole genome shotgun (WGS) entry which is preliminary data.</text>
</comment>
<name>A0ABU8WF14_9BURK</name>
<dbReference type="Pfam" id="PF13803">
    <property type="entry name" value="DUF4184"/>
    <property type="match status" value="1"/>
</dbReference>
<keyword evidence="1" id="KW-1133">Transmembrane helix</keyword>
<keyword evidence="3" id="KW-1185">Reference proteome</keyword>
<protein>
    <submittedName>
        <fullName evidence="2">DUF4184 family protein</fullName>
    </submittedName>
</protein>
<proteinExistence type="predicted"/>
<dbReference type="InterPro" id="IPR025238">
    <property type="entry name" value="DUF4184"/>
</dbReference>
<keyword evidence="1" id="KW-0472">Membrane</keyword>
<keyword evidence="1" id="KW-0812">Transmembrane</keyword>
<feature type="transmembrane region" description="Helical" evidence="1">
    <location>
        <begin position="43"/>
        <end position="69"/>
    </location>
</feature>
<evidence type="ECO:0000313" key="3">
    <source>
        <dbReference type="Proteomes" id="UP001385892"/>
    </source>
</evidence>
<reference evidence="2 3" key="1">
    <citation type="submission" date="2024-03" db="EMBL/GenBank/DDBJ databases">
        <title>Novel species of the genus Variovorax.</title>
        <authorList>
            <person name="Liu Q."/>
            <person name="Xin Y.-H."/>
        </authorList>
    </citation>
    <scope>NUCLEOTIDE SEQUENCE [LARGE SCALE GENOMIC DNA]</scope>
    <source>
        <strain evidence="2 3">KACC 18900</strain>
    </source>
</reference>